<name>V5EH47_KALBG</name>
<dbReference type="STRING" id="1365824.V5EH47"/>
<feature type="region of interest" description="Disordered" evidence="1">
    <location>
        <begin position="124"/>
        <end position="167"/>
    </location>
</feature>
<keyword evidence="2" id="KW-0812">Transmembrane</keyword>
<keyword evidence="2" id="KW-0472">Membrane</keyword>
<sequence length="390" mass="42560">MWTDSPRSSSSLEDPKEAALLLSSPSPTKRRYLTRRNLLLAIPVLSVIIFSVIFFPVHFVHRATKESVDAYARSNPPLRKTAVGEVWQQAVKFTDLSDFRIKYYSSGQNNSRVLPGLPASALERRDVSRARRERRQDSSTSTLPARTSTTSASTSSSTSTTSSAATTASSVAAVSSDSVLQIFYPAHSYSPSVNPVGGTQFYAFTPFDLSQATSVTLNYSVYFPSNYTFVQGGKLPGLYGGAEGCGGGNNASDCWSSRMAWRTDGAGELYAYLPQAKQNTSAMLAVPPKSYVNSDYGISLGRGSFSYATGGWTNISQTITLQQGKGKRNGVFDIKVDGKQVIYYDQVYYPRGIKGILFSTFFGGATEDWATPVDQYSYFKGFSVRINALR</sequence>
<evidence type="ECO:0000256" key="2">
    <source>
        <dbReference type="SAM" id="Phobius"/>
    </source>
</evidence>
<feature type="compositionally biased region" description="Low complexity" evidence="1">
    <location>
        <begin position="138"/>
        <end position="167"/>
    </location>
</feature>
<feature type="domain" description="Polysaccharide lyase 14" evidence="3">
    <location>
        <begin position="175"/>
        <end position="382"/>
    </location>
</feature>
<dbReference type="Pfam" id="PF21294">
    <property type="entry name" value="Polysacc_lyase_14"/>
    <property type="match status" value="1"/>
</dbReference>
<dbReference type="OrthoDB" id="10069995at2759"/>
<dbReference type="OMA" id="WSSRMAW"/>
<dbReference type="Gene3D" id="2.60.120.200">
    <property type="match status" value="1"/>
</dbReference>
<dbReference type="Proteomes" id="UP000019377">
    <property type="component" value="Unassembled WGS sequence"/>
</dbReference>
<accession>V5EH47</accession>
<evidence type="ECO:0000313" key="5">
    <source>
        <dbReference type="Proteomes" id="UP000019377"/>
    </source>
</evidence>
<reference evidence="5" key="1">
    <citation type="journal article" date="2013" name="Genome Announc.">
        <title>Draft genome sequence of Pseudozyma brasiliensis sp. nov. strain GHG001, a high producer of endo-1,4-xylanase isolated from an insect pest of sugarcane.</title>
        <authorList>
            <person name="Oliveira J.V.D.C."/>
            <person name="dos Santos R.A.C."/>
            <person name="Borges T.A."/>
            <person name="Riano-Pachon D.M."/>
            <person name="Goldman G.H."/>
        </authorList>
    </citation>
    <scope>NUCLEOTIDE SEQUENCE [LARGE SCALE GENOMIC DNA]</scope>
    <source>
        <strain evidence="5">GHG001</strain>
    </source>
</reference>
<dbReference type="HOGENOM" id="CLU_049744_2_1_1"/>
<dbReference type="InterPro" id="IPR048958">
    <property type="entry name" value="Polysacc_lyase_14"/>
</dbReference>
<dbReference type="EMBL" id="KI545851">
    <property type="protein sequence ID" value="EST09896.1"/>
    <property type="molecule type" value="Genomic_DNA"/>
</dbReference>
<proteinExistence type="predicted"/>
<feature type="compositionally biased region" description="Basic and acidic residues" evidence="1">
    <location>
        <begin position="124"/>
        <end position="137"/>
    </location>
</feature>
<keyword evidence="5" id="KW-1185">Reference proteome</keyword>
<protein>
    <recommendedName>
        <fullName evidence="3">Polysaccharide lyase 14 domain-containing protein</fullName>
    </recommendedName>
</protein>
<evidence type="ECO:0000259" key="3">
    <source>
        <dbReference type="Pfam" id="PF21294"/>
    </source>
</evidence>
<dbReference type="PANTHER" id="PTHR40124:SF1">
    <property type="entry name" value="DISAGGREGATASE RELATED REPEAT PROTEIN"/>
    <property type="match status" value="1"/>
</dbReference>
<evidence type="ECO:0000256" key="1">
    <source>
        <dbReference type="SAM" id="MobiDB-lite"/>
    </source>
</evidence>
<dbReference type="AlphaFoldDB" id="V5EH47"/>
<dbReference type="PANTHER" id="PTHR40124">
    <property type="match status" value="1"/>
</dbReference>
<gene>
    <name evidence="4" type="ORF">PSEUBRA_SCAF1g00345</name>
</gene>
<dbReference type="RefSeq" id="XP_016294885.1">
    <property type="nucleotide sequence ID" value="XM_016435907.1"/>
</dbReference>
<keyword evidence="2" id="KW-1133">Transmembrane helix</keyword>
<organism evidence="4 5">
    <name type="scientific">Kalmanozyma brasiliensis (strain GHG001)</name>
    <name type="common">Yeast</name>
    <name type="synonym">Pseudozyma brasiliensis</name>
    <dbReference type="NCBI Taxonomy" id="1365824"/>
    <lineage>
        <taxon>Eukaryota</taxon>
        <taxon>Fungi</taxon>
        <taxon>Dikarya</taxon>
        <taxon>Basidiomycota</taxon>
        <taxon>Ustilaginomycotina</taxon>
        <taxon>Ustilaginomycetes</taxon>
        <taxon>Ustilaginales</taxon>
        <taxon>Ustilaginaceae</taxon>
        <taxon>Kalmanozyma</taxon>
    </lineage>
</organism>
<dbReference type="eggNOG" id="ENOG502RZ0M">
    <property type="taxonomic scope" value="Eukaryota"/>
</dbReference>
<feature type="transmembrane region" description="Helical" evidence="2">
    <location>
        <begin position="38"/>
        <end position="59"/>
    </location>
</feature>
<dbReference type="GeneID" id="27418536"/>
<evidence type="ECO:0000313" key="4">
    <source>
        <dbReference type="EMBL" id="EST09896.1"/>
    </source>
</evidence>